<name>K0B4J1_9ARCH</name>
<organism evidence="1 2">
    <name type="scientific">Candidatus Nitrosopumilus koreensis AR1</name>
    <dbReference type="NCBI Taxonomy" id="1229908"/>
    <lineage>
        <taxon>Archaea</taxon>
        <taxon>Nitrososphaerota</taxon>
        <taxon>Nitrososphaeria</taxon>
        <taxon>Nitrosopumilales</taxon>
        <taxon>Nitrosopumilaceae</taxon>
        <taxon>Nitrosopumilus</taxon>
    </lineage>
</organism>
<keyword evidence="2" id="KW-1185">Reference proteome</keyword>
<sequence>MEKFFDPEKSYLSCEKNIKQYLKALSDSQLKTFFENLEYTPFPILLMKEYKKRFRKSGFK</sequence>
<evidence type="ECO:0000313" key="1">
    <source>
        <dbReference type="EMBL" id="AFS81083.1"/>
    </source>
</evidence>
<dbReference type="STRING" id="1229908.NKOR_06000"/>
<dbReference type="PATRIC" id="fig|1229908.8.peg.1308"/>
<protein>
    <submittedName>
        <fullName evidence="1">Uncharacterized protein</fullName>
    </submittedName>
</protein>
<proteinExistence type="predicted"/>
<dbReference type="RefSeq" id="WP_014963467.1">
    <property type="nucleotide sequence ID" value="NC_018655.1"/>
</dbReference>
<evidence type="ECO:0000313" key="2">
    <source>
        <dbReference type="Proteomes" id="UP000006101"/>
    </source>
</evidence>
<accession>K0B4J1</accession>
<dbReference type="GeneID" id="13725235"/>
<dbReference type="Proteomes" id="UP000006101">
    <property type="component" value="Chromosome"/>
</dbReference>
<gene>
    <name evidence="1" type="ORF">NKOR_06000</name>
</gene>
<dbReference type="EMBL" id="CP003842">
    <property type="protein sequence ID" value="AFS81083.1"/>
    <property type="molecule type" value="Genomic_DNA"/>
</dbReference>
<reference evidence="1 2" key="1">
    <citation type="journal article" date="2012" name="J. Bacteriol.">
        <title>Draft Genome Sequence of an Ammonia-Oxidizing Archaeon, "Candidatus Nitrosopumilus koreensis" AR1, from Marine Sediment.</title>
        <authorList>
            <person name="Park S.J."/>
            <person name="Kim J.G."/>
            <person name="Jung M.Y."/>
            <person name="Kim S.J."/>
            <person name="Cha I.T."/>
            <person name="Kwon K."/>
            <person name="Lee J.H."/>
            <person name="Rhee S.K."/>
        </authorList>
    </citation>
    <scope>NUCLEOTIDE SEQUENCE [LARGE SCALE GENOMIC DNA]</scope>
    <source>
        <strain evidence="1 2">AR1</strain>
    </source>
</reference>
<dbReference type="KEGG" id="nkr:NKOR_06000"/>
<dbReference type="AlphaFoldDB" id="K0B4J1"/>
<dbReference type="HOGENOM" id="CLU_2930017_0_0_2"/>